<keyword evidence="3" id="KW-1003">Cell membrane</keyword>
<dbReference type="PROSITE" id="PS00211">
    <property type="entry name" value="ABC_TRANSPORTER_1"/>
    <property type="match status" value="1"/>
</dbReference>
<evidence type="ECO:0000256" key="9">
    <source>
        <dbReference type="ARBA" id="ARBA00024363"/>
    </source>
</evidence>
<keyword evidence="5" id="KW-0547">Nucleotide-binding</keyword>
<dbReference type="STRING" id="215637.A0A4P9ZTR8"/>
<comment type="similarity">
    <text evidence="9">Belongs to the ABC transporter superfamily. ABCB family. Heavy Metal importer (TC 3.A.1.210) subfamily.</text>
</comment>
<keyword evidence="8" id="KW-0472">Membrane</keyword>
<dbReference type="PANTHER" id="PTHR24221">
    <property type="entry name" value="ATP-BINDING CASSETTE SUB-FAMILY B"/>
    <property type="match status" value="1"/>
</dbReference>
<dbReference type="Gene3D" id="3.40.50.300">
    <property type="entry name" value="P-loop containing nucleotide triphosphate hydrolases"/>
    <property type="match status" value="1"/>
</dbReference>
<evidence type="ECO:0000256" key="7">
    <source>
        <dbReference type="ARBA" id="ARBA00022989"/>
    </source>
</evidence>
<keyword evidence="12" id="KW-1185">Reference proteome</keyword>
<dbReference type="PANTHER" id="PTHR24221:SF654">
    <property type="entry name" value="ATP-BINDING CASSETTE SUB-FAMILY B MEMBER 6"/>
    <property type="match status" value="1"/>
</dbReference>
<dbReference type="Pfam" id="PF00005">
    <property type="entry name" value="ABC_tran"/>
    <property type="match status" value="1"/>
</dbReference>
<evidence type="ECO:0000256" key="3">
    <source>
        <dbReference type="ARBA" id="ARBA00022475"/>
    </source>
</evidence>
<dbReference type="InterPro" id="IPR017871">
    <property type="entry name" value="ABC_transporter-like_CS"/>
</dbReference>
<keyword evidence="4" id="KW-0812">Transmembrane</keyword>
<organism evidence="11 12">
    <name type="scientific">Dimargaris cristalligena</name>
    <dbReference type="NCBI Taxonomy" id="215637"/>
    <lineage>
        <taxon>Eukaryota</taxon>
        <taxon>Fungi</taxon>
        <taxon>Fungi incertae sedis</taxon>
        <taxon>Zoopagomycota</taxon>
        <taxon>Kickxellomycotina</taxon>
        <taxon>Dimargaritomycetes</taxon>
        <taxon>Dimargaritales</taxon>
        <taxon>Dimargaritaceae</taxon>
        <taxon>Dimargaris</taxon>
    </lineage>
</organism>
<dbReference type="SMART" id="SM00382">
    <property type="entry name" value="AAA"/>
    <property type="match status" value="1"/>
</dbReference>
<dbReference type="InterPro" id="IPR039421">
    <property type="entry name" value="Type_1_exporter"/>
</dbReference>
<dbReference type="InterPro" id="IPR003593">
    <property type="entry name" value="AAA+_ATPase"/>
</dbReference>
<keyword evidence="7" id="KW-1133">Transmembrane helix</keyword>
<evidence type="ECO:0000313" key="11">
    <source>
        <dbReference type="EMBL" id="RKP36996.1"/>
    </source>
</evidence>
<evidence type="ECO:0000256" key="5">
    <source>
        <dbReference type="ARBA" id="ARBA00022741"/>
    </source>
</evidence>
<gene>
    <name evidence="11" type="ORF">BJ085DRAFT_14928</name>
</gene>
<evidence type="ECO:0000256" key="1">
    <source>
        <dbReference type="ARBA" id="ARBA00004651"/>
    </source>
</evidence>
<evidence type="ECO:0000256" key="4">
    <source>
        <dbReference type="ARBA" id="ARBA00022692"/>
    </source>
</evidence>
<dbReference type="AlphaFoldDB" id="A0A4P9ZTR8"/>
<feature type="domain" description="ABC transporter" evidence="10">
    <location>
        <begin position="5"/>
        <end position="243"/>
    </location>
</feature>
<protein>
    <submittedName>
        <fullName evidence="11">P-loop containing nucleoside triphosphate hydrolase protein</fullName>
    </submittedName>
</protein>
<keyword evidence="6" id="KW-0067">ATP-binding</keyword>
<dbReference type="GO" id="GO:0042626">
    <property type="term" value="F:ATPase-coupled transmembrane transporter activity"/>
    <property type="evidence" value="ECO:0007669"/>
    <property type="project" value="TreeGrafter"/>
</dbReference>
<accession>A0A4P9ZTR8</accession>
<evidence type="ECO:0000259" key="10">
    <source>
        <dbReference type="PROSITE" id="PS50893"/>
    </source>
</evidence>
<evidence type="ECO:0000256" key="6">
    <source>
        <dbReference type="ARBA" id="ARBA00022840"/>
    </source>
</evidence>
<dbReference type="FunFam" id="3.40.50.300:FF:000221">
    <property type="entry name" value="Multidrug ABC transporter ATP-binding protein"/>
    <property type="match status" value="1"/>
</dbReference>
<dbReference type="GO" id="GO:0005524">
    <property type="term" value="F:ATP binding"/>
    <property type="evidence" value="ECO:0007669"/>
    <property type="project" value="UniProtKB-KW"/>
</dbReference>
<dbReference type="Proteomes" id="UP000268162">
    <property type="component" value="Unassembled WGS sequence"/>
</dbReference>
<dbReference type="GO" id="GO:0016887">
    <property type="term" value="F:ATP hydrolysis activity"/>
    <property type="evidence" value="ECO:0007669"/>
    <property type="project" value="InterPro"/>
</dbReference>
<keyword evidence="2" id="KW-0813">Transport</keyword>
<evidence type="ECO:0000256" key="8">
    <source>
        <dbReference type="ARBA" id="ARBA00023136"/>
    </source>
</evidence>
<name>A0A4P9ZTR8_9FUNG</name>
<dbReference type="GO" id="GO:0005886">
    <property type="term" value="C:plasma membrane"/>
    <property type="evidence" value="ECO:0007669"/>
    <property type="project" value="UniProtKB-SubCell"/>
</dbReference>
<proteinExistence type="inferred from homology"/>
<dbReference type="SUPFAM" id="SSF52540">
    <property type="entry name" value="P-loop containing nucleoside triphosphate hydrolases"/>
    <property type="match status" value="1"/>
</dbReference>
<dbReference type="EMBL" id="ML002561">
    <property type="protein sequence ID" value="RKP36996.1"/>
    <property type="molecule type" value="Genomic_DNA"/>
</dbReference>
<dbReference type="InterPro" id="IPR003439">
    <property type="entry name" value="ABC_transporter-like_ATP-bd"/>
</dbReference>
<dbReference type="PROSITE" id="PS50893">
    <property type="entry name" value="ABC_TRANSPORTER_2"/>
    <property type="match status" value="1"/>
</dbReference>
<evidence type="ECO:0000256" key="2">
    <source>
        <dbReference type="ARBA" id="ARBA00022448"/>
    </source>
</evidence>
<reference evidence="12" key="1">
    <citation type="journal article" date="2018" name="Nat. Microbiol.">
        <title>Leveraging single-cell genomics to expand the fungal tree of life.</title>
        <authorList>
            <person name="Ahrendt S.R."/>
            <person name="Quandt C.A."/>
            <person name="Ciobanu D."/>
            <person name="Clum A."/>
            <person name="Salamov A."/>
            <person name="Andreopoulos B."/>
            <person name="Cheng J.F."/>
            <person name="Woyke T."/>
            <person name="Pelin A."/>
            <person name="Henrissat B."/>
            <person name="Reynolds N.K."/>
            <person name="Benny G.L."/>
            <person name="Smith M.E."/>
            <person name="James T.Y."/>
            <person name="Grigoriev I.V."/>
        </authorList>
    </citation>
    <scope>NUCLEOTIDE SEQUENCE [LARGE SCALE GENOMIC DNA]</scope>
    <source>
        <strain evidence="12">RSA 468</strain>
    </source>
</reference>
<comment type="subcellular location">
    <subcellularLocation>
        <location evidence="1">Cell membrane</location>
        <topology evidence="1">Multi-pass membrane protein</topology>
    </subcellularLocation>
</comment>
<sequence>DGDTIEFRNVSFAYDVRTPVLKDLNFSIPVGRTTAIVGISGHGKSTILNLIMRMMDVSSGAILIGGVDIRRMAQRELRSQMALVNQFFTGFPGSIYFNIAYGAICQNKLVSRADVISAARSVGLCDKIMALPHGFDSPFDAQGGAMSGGELQRMGLARALVKQAPILLLDEATAALDSISETKIMEHIRRSGKTRTTVILAHRLSTIRDADQIIVLDHGRVAETGTHLELVARGGIYSKMWNMAQQAQASDSSVIAAPVGDIA</sequence>
<evidence type="ECO:0000313" key="12">
    <source>
        <dbReference type="Proteomes" id="UP000268162"/>
    </source>
</evidence>
<keyword evidence="11" id="KW-0378">Hydrolase</keyword>
<feature type="non-terminal residue" evidence="11">
    <location>
        <position position="1"/>
    </location>
</feature>
<dbReference type="InterPro" id="IPR027417">
    <property type="entry name" value="P-loop_NTPase"/>
</dbReference>